<accession>A0ABP6RMQ8</accession>
<proteinExistence type="predicted"/>
<evidence type="ECO:0000256" key="1">
    <source>
        <dbReference type="SAM" id="MobiDB-lite"/>
    </source>
</evidence>
<comment type="caution">
    <text evidence="2">The sequence shown here is derived from an EMBL/GenBank/DDBJ whole genome shotgun (WGS) entry which is preliminary data.</text>
</comment>
<feature type="region of interest" description="Disordered" evidence="1">
    <location>
        <begin position="1"/>
        <end position="26"/>
    </location>
</feature>
<dbReference type="EMBL" id="BAAAYK010000038">
    <property type="protein sequence ID" value="GAA3354806.1"/>
    <property type="molecule type" value="Genomic_DNA"/>
</dbReference>
<evidence type="ECO:0000313" key="3">
    <source>
        <dbReference type="Proteomes" id="UP001500483"/>
    </source>
</evidence>
<protein>
    <submittedName>
        <fullName evidence="2">Uncharacterized protein</fullName>
    </submittedName>
</protein>
<feature type="region of interest" description="Disordered" evidence="1">
    <location>
        <begin position="40"/>
        <end position="63"/>
    </location>
</feature>
<name>A0ABP6RMQ8_9PSEU</name>
<evidence type="ECO:0000313" key="2">
    <source>
        <dbReference type="EMBL" id="GAA3354806.1"/>
    </source>
</evidence>
<reference evidence="3" key="1">
    <citation type="journal article" date="2019" name="Int. J. Syst. Evol. Microbiol.">
        <title>The Global Catalogue of Microorganisms (GCM) 10K type strain sequencing project: providing services to taxonomists for standard genome sequencing and annotation.</title>
        <authorList>
            <consortium name="The Broad Institute Genomics Platform"/>
            <consortium name="The Broad Institute Genome Sequencing Center for Infectious Disease"/>
            <person name="Wu L."/>
            <person name="Ma J."/>
        </authorList>
    </citation>
    <scope>NUCLEOTIDE SEQUENCE [LARGE SCALE GENOMIC DNA]</scope>
    <source>
        <strain evidence="3">JCM 9687</strain>
    </source>
</reference>
<keyword evidence="3" id="KW-1185">Reference proteome</keyword>
<sequence length="114" mass="12283">MRTRSDTPPRRRLPREVRQHGFGGVHGEHRGLLEALQQDEGARAGAAAEVDDPPHRRVDEPGEFRGQLRQVVVHDLGVEVEHLELGGVVGGGVLVVRHAATVAADCPDGISFCS</sequence>
<feature type="compositionally biased region" description="Basic and acidic residues" evidence="1">
    <location>
        <begin position="1"/>
        <end position="19"/>
    </location>
</feature>
<feature type="compositionally biased region" description="Basic and acidic residues" evidence="1">
    <location>
        <begin position="52"/>
        <end position="63"/>
    </location>
</feature>
<dbReference type="Proteomes" id="UP001500483">
    <property type="component" value="Unassembled WGS sequence"/>
</dbReference>
<organism evidence="2 3">
    <name type="scientific">Saccharopolyspora gregorii</name>
    <dbReference type="NCBI Taxonomy" id="33914"/>
    <lineage>
        <taxon>Bacteria</taxon>
        <taxon>Bacillati</taxon>
        <taxon>Actinomycetota</taxon>
        <taxon>Actinomycetes</taxon>
        <taxon>Pseudonocardiales</taxon>
        <taxon>Pseudonocardiaceae</taxon>
        <taxon>Saccharopolyspora</taxon>
    </lineage>
</organism>
<gene>
    <name evidence="2" type="ORF">GCM10020366_12360</name>
</gene>